<dbReference type="GO" id="GO:0006545">
    <property type="term" value="P:glycine biosynthetic process"/>
    <property type="evidence" value="ECO:0007669"/>
    <property type="project" value="TreeGrafter"/>
</dbReference>
<feature type="domain" description="Aromatic amino acid beta-eliminating lyase/threonine aldolase" evidence="4">
    <location>
        <begin position="9"/>
        <end position="119"/>
    </location>
</feature>
<dbReference type="SUPFAM" id="SSF53383">
    <property type="entry name" value="PLP-dependent transferases"/>
    <property type="match status" value="1"/>
</dbReference>
<dbReference type="EMBL" id="VSSQ01139438">
    <property type="protein sequence ID" value="MPN62022.1"/>
    <property type="molecule type" value="Genomic_DNA"/>
</dbReference>
<proteinExistence type="inferred from homology"/>
<comment type="similarity">
    <text evidence="2">Belongs to the threonine aldolase family.</text>
</comment>
<dbReference type="InterPro" id="IPR015424">
    <property type="entry name" value="PyrdxlP-dep_Trfase"/>
</dbReference>
<evidence type="ECO:0000256" key="2">
    <source>
        <dbReference type="ARBA" id="ARBA00006966"/>
    </source>
</evidence>
<evidence type="ECO:0000256" key="3">
    <source>
        <dbReference type="ARBA" id="ARBA00022898"/>
    </source>
</evidence>
<dbReference type="InterPro" id="IPR001597">
    <property type="entry name" value="ArAA_b-elim_lyase/Thr_aldolase"/>
</dbReference>
<dbReference type="GO" id="GO:0008732">
    <property type="term" value="F:L-allo-threonine aldolase activity"/>
    <property type="evidence" value="ECO:0007669"/>
    <property type="project" value="TreeGrafter"/>
</dbReference>
<dbReference type="PANTHER" id="PTHR48097:SF9">
    <property type="entry name" value="L-THREONINE ALDOLASE"/>
    <property type="match status" value="1"/>
</dbReference>
<evidence type="ECO:0000313" key="5">
    <source>
        <dbReference type="EMBL" id="MPN62022.1"/>
    </source>
</evidence>
<evidence type="ECO:0000256" key="1">
    <source>
        <dbReference type="ARBA" id="ARBA00001933"/>
    </source>
</evidence>
<dbReference type="AlphaFoldDB" id="A0A645JFP8"/>
<dbReference type="PANTHER" id="PTHR48097">
    <property type="entry name" value="L-THREONINE ALDOLASE-RELATED"/>
    <property type="match status" value="1"/>
</dbReference>
<comment type="cofactor">
    <cofactor evidence="1">
        <name>pyridoxal 5'-phosphate</name>
        <dbReference type="ChEBI" id="CHEBI:597326"/>
    </cofactor>
</comment>
<keyword evidence="3" id="KW-0663">Pyridoxal phosphate</keyword>
<dbReference type="Pfam" id="PF01212">
    <property type="entry name" value="Beta_elim_lyase"/>
    <property type="match status" value="1"/>
</dbReference>
<name>A0A645JFP8_9ZZZZ</name>
<dbReference type="InterPro" id="IPR015421">
    <property type="entry name" value="PyrdxlP-dep_Trfase_major"/>
</dbReference>
<evidence type="ECO:0000259" key="4">
    <source>
        <dbReference type="Pfam" id="PF01212"/>
    </source>
</evidence>
<comment type="caution">
    <text evidence="5">The sequence shown here is derived from an EMBL/GenBank/DDBJ whole genome shotgun (WGS) entry which is preliminary data.</text>
</comment>
<dbReference type="GO" id="GO:0006567">
    <property type="term" value="P:L-threonine catabolic process"/>
    <property type="evidence" value="ECO:0007669"/>
    <property type="project" value="TreeGrafter"/>
</dbReference>
<accession>A0A645JFP8</accession>
<dbReference type="EC" id="4.1.2.48" evidence="5"/>
<dbReference type="GO" id="GO:0005829">
    <property type="term" value="C:cytosol"/>
    <property type="evidence" value="ECO:0007669"/>
    <property type="project" value="TreeGrafter"/>
</dbReference>
<organism evidence="5">
    <name type="scientific">bioreactor metagenome</name>
    <dbReference type="NCBI Taxonomy" id="1076179"/>
    <lineage>
        <taxon>unclassified sequences</taxon>
        <taxon>metagenomes</taxon>
        <taxon>ecological metagenomes</taxon>
    </lineage>
</organism>
<gene>
    <name evidence="5" type="primary">ltaE_24</name>
    <name evidence="5" type="ORF">SDC9_209768</name>
</gene>
<dbReference type="Gene3D" id="3.40.640.10">
    <property type="entry name" value="Type I PLP-dependent aspartate aminotransferase-like (Major domain)"/>
    <property type="match status" value="1"/>
</dbReference>
<reference evidence="5" key="1">
    <citation type="submission" date="2019-08" db="EMBL/GenBank/DDBJ databases">
        <authorList>
            <person name="Kucharzyk K."/>
            <person name="Murdoch R.W."/>
            <person name="Higgins S."/>
            <person name="Loffler F."/>
        </authorList>
    </citation>
    <scope>NUCLEOTIDE SEQUENCE</scope>
</reference>
<protein>
    <submittedName>
        <fullName evidence="5">Low specificity L-threonine aldolase</fullName>
        <ecNumber evidence="5">4.1.2.48</ecNumber>
    </submittedName>
</protein>
<sequence length="124" mass="13732">MPRVICHDNDFIYPEDIEKNIRPNDIHEPHTTLVSVENALSNGLVIPLDIMKANYEMAKKYNLKVHLDGARLFNAAVSLGCDAKDIAQYADSVTFCLSKGLCAPYGSVIVGSKEFIDKHVVIGR</sequence>
<keyword evidence="5" id="KW-0456">Lyase</keyword>